<reference evidence="2 3" key="1">
    <citation type="journal article" date="2009" name="Environ. Microbiol.">
        <title>Genome sequence of Desulfobacterium autotrophicum HRM2, a marine sulfate reducer oxidizing organic carbon completely to carbon dioxide.</title>
        <authorList>
            <person name="Strittmatter A.W."/>
            <person name="Liesegang H."/>
            <person name="Rabus R."/>
            <person name="Decker I."/>
            <person name="Amann J."/>
            <person name="Andres S."/>
            <person name="Henne A."/>
            <person name="Fricke W.F."/>
            <person name="Martinez-Arias R."/>
            <person name="Bartels D."/>
            <person name="Goesmann A."/>
            <person name="Krause L."/>
            <person name="Puehler A."/>
            <person name="Klenk H.P."/>
            <person name="Richter M."/>
            <person name="Schuler M."/>
            <person name="Gloeckner F.O."/>
            <person name="Meyerdierks A."/>
            <person name="Gottschalk G."/>
            <person name="Amann R."/>
        </authorList>
    </citation>
    <scope>NUCLEOTIDE SEQUENCE [LARGE SCALE GENOMIC DNA]</scope>
    <source>
        <strain evidence="3">ATCC 43914 / DSM 3382 / HRM2</strain>
    </source>
</reference>
<keyword evidence="1" id="KW-0812">Transmembrane</keyword>
<name>C0QIV3_DESAH</name>
<protein>
    <submittedName>
        <fullName evidence="2">Uncharacterized protein</fullName>
    </submittedName>
</protein>
<dbReference type="KEGG" id="dat:HRM2_06290"/>
<accession>C0QIV3</accession>
<evidence type="ECO:0000313" key="2">
    <source>
        <dbReference type="EMBL" id="ACN13743.1"/>
    </source>
</evidence>
<dbReference type="STRING" id="177437.HRM2_06290"/>
<dbReference type="eggNOG" id="ENOG5032SIH">
    <property type="taxonomic scope" value="Bacteria"/>
</dbReference>
<feature type="transmembrane region" description="Helical" evidence="1">
    <location>
        <begin position="12"/>
        <end position="32"/>
    </location>
</feature>
<keyword evidence="1" id="KW-0472">Membrane</keyword>
<dbReference type="Proteomes" id="UP000000442">
    <property type="component" value="Chromosome"/>
</dbReference>
<sequence>MYGIEAIAANNGWAISVVGISIVFTGLVLLALSISRIHKLLGIWDNRGNIQLFKKKPPKTTEPLPPPFTEREKGSARQFHLLIQTMDDHFSLQQLLHLAEISGLERPHSNLSRLIKTKIITPDLHGLYLFDKETFNRFIF</sequence>
<organism evidence="2 3">
    <name type="scientific">Desulforapulum autotrophicum (strain ATCC 43914 / DSM 3382 / VKM B-1955 / HRM2)</name>
    <name type="common">Desulfobacterium autotrophicum</name>
    <dbReference type="NCBI Taxonomy" id="177437"/>
    <lineage>
        <taxon>Bacteria</taxon>
        <taxon>Pseudomonadati</taxon>
        <taxon>Thermodesulfobacteriota</taxon>
        <taxon>Desulfobacteria</taxon>
        <taxon>Desulfobacterales</taxon>
        <taxon>Desulfobacteraceae</taxon>
        <taxon>Desulforapulum</taxon>
    </lineage>
</organism>
<evidence type="ECO:0000313" key="3">
    <source>
        <dbReference type="Proteomes" id="UP000000442"/>
    </source>
</evidence>
<proteinExistence type="predicted"/>
<dbReference type="AlphaFoldDB" id="C0QIV3"/>
<gene>
    <name evidence="2" type="ordered locus">HRM2_06290</name>
</gene>
<keyword evidence="1" id="KW-1133">Transmembrane helix</keyword>
<keyword evidence="3" id="KW-1185">Reference proteome</keyword>
<dbReference type="HOGENOM" id="CLU_1701439_0_0_7"/>
<dbReference type="RefSeq" id="WP_012662992.1">
    <property type="nucleotide sequence ID" value="NC_012108.1"/>
</dbReference>
<evidence type="ECO:0000256" key="1">
    <source>
        <dbReference type="SAM" id="Phobius"/>
    </source>
</evidence>
<dbReference type="EMBL" id="CP001087">
    <property type="protein sequence ID" value="ACN13743.1"/>
    <property type="molecule type" value="Genomic_DNA"/>
</dbReference>